<dbReference type="EMBL" id="JBHSFI010000008">
    <property type="protein sequence ID" value="MFC4631591.1"/>
    <property type="molecule type" value="Genomic_DNA"/>
</dbReference>
<dbReference type="PROSITE" id="PS50901">
    <property type="entry name" value="FTSK"/>
    <property type="match status" value="1"/>
</dbReference>
<dbReference type="SMART" id="SM00382">
    <property type="entry name" value="AAA"/>
    <property type="match status" value="1"/>
</dbReference>
<organism evidence="6 7">
    <name type="scientific">Promicromonospora alba</name>
    <dbReference type="NCBI Taxonomy" id="1616110"/>
    <lineage>
        <taxon>Bacteria</taxon>
        <taxon>Bacillati</taxon>
        <taxon>Actinomycetota</taxon>
        <taxon>Actinomycetes</taxon>
        <taxon>Micrococcales</taxon>
        <taxon>Promicromonosporaceae</taxon>
        <taxon>Promicromonospora</taxon>
    </lineage>
</organism>
<keyword evidence="7" id="KW-1185">Reference proteome</keyword>
<dbReference type="PANTHER" id="PTHR22683:SF1">
    <property type="entry name" value="TYPE VII SECRETION SYSTEM PROTEIN ESSC"/>
    <property type="match status" value="1"/>
</dbReference>
<protein>
    <submittedName>
        <fullName evidence="6">FtsK/SpoIIIE domain-containing protein</fullName>
    </submittedName>
</protein>
<evidence type="ECO:0000256" key="3">
    <source>
        <dbReference type="PROSITE-ProRule" id="PRU00289"/>
    </source>
</evidence>
<feature type="domain" description="FtsK" evidence="5">
    <location>
        <begin position="470"/>
        <end position="654"/>
    </location>
</feature>
<feature type="region of interest" description="Disordered" evidence="4">
    <location>
        <begin position="249"/>
        <end position="273"/>
    </location>
</feature>
<reference evidence="7" key="1">
    <citation type="journal article" date="2019" name="Int. J. Syst. Evol. Microbiol.">
        <title>The Global Catalogue of Microorganisms (GCM) 10K type strain sequencing project: providing services to taxonomists for standard genome sequencing and annotation.</title>
        <authorList>
            <consortium name="The Broad Institute Genomics Platform"/>
            <consortium name="The Broad Institute Genome Sequencing Center for Infectious Disease"/>
            <person name="Wu L."/>
            <person name="Ma J."/>
        </authorList>
    </citation>
    <scope>NUCLEOTIDE SEQUENCE [LARGE SCALE GENOMIC DNA]</scope>
    <source>
        <strain evidence="7">CCUG 42722</strain>
    </source>
</reference>
<sequence>MTRPPSSEGAVRVTLHPGEDLLLRPGTRLADLRAPLATLVRRPELRYATFAVDGEPLADDQVVGERPLLPGAVLGVRRTSPHGAGPAPGPGLPSAAAQPWLVARVTGSDAGTVVGASGPLAVLRVWARMRRGGRMAVRRTRGAAAWIMPRTTPPHSGVHWTLALLPAAASLSLAAALRQPLLAVFALVGLAVALPQLRAARQRTATDGAPRNRSQELPGPARLLAFAHAAHHVSPGAWAAALAAHATARAPGTPGAPGTPPATPARLLPPPSDGPWEGLLHDGAVAVLGPRELARSVARALVADRAARGAEVRVGPGTHGWSWARWLPQGGPLVVVLDDDGATAAAPGPLTGPGDRLVVSVGAVPPGCRAVADVLDARRVRITGPDGAARTVPLVGVTTEWAEHLARLLAGAARLGRIVPGAPPEDARLPAVVPLTRAHGLAEVPGPPALATLWGSADSWAVPLGTGADGAPVRLDLVRDGPHLLVAGTTGSGKSELLQTLVLGLALTRSPADLALVLVDFKGGASLGACPGLPHVVGQVTDLEPGLAARALSGLRAELRRRERVLAAHGVPDVAALPPGVLPRLVVVIDEFRALADDLPEFLPALLRVAAQGRSLGVHLVLATQRPGGAVGPDLRANVSARIALRVTDALESRDVLDDPAAAHIPVTAPGRAVLRLGSAPPVTLQCAHVTAPPEAELPLVRRAPAWPAAPGSTPDQQPVGRPNPGRPDPARPASARPVPPRPDAAALVVDAARRAADQLGHVPGAPPWLPQLPRRATVSDLPPATRRDRTGLVLALGDDPDRQRRTTVTWKPGDGHLAVVGRARSGRTTALVTLAVAALQQGWTVRGIARDPRSFAPLEHFPGYGGTVRPDDAGAVAGMLAAAAPDAAPGAETDTGSSRTLVLVDAAEDVRGTLPPAALRSAVAFALATDSPSVGGLAARVGPRLVLLGTDRAADVVLGAPVTLAGSGGPPGRAAWCGRGEPVLCQVLEPQVSPRSRSPTSPPRRRAS</sequence>
<feature type="compositionally biased region" description="Pro residues" evidence="4">
    <location>
        <begin position="257"/>
        <end position="273"/>
    </location>
</feature>
<feature type="region of interest" description="Disordered" evidence="4">
    <location>
        <begin position="989"/>
        <end position="1009"/>
    </location>
</feature>
<evidence type="ECO:0000313" key="7">
    <source>
        <dbReference type="Proteomes" id="UP001596011"/>
    </source>
</evidence>
<dbReference type="Gene3D" id="3.40.50.300">
    <property type="entry name" value="P-loop containing nucleotide triphosphate hydrolases"/>
    <property type="match status" value="2"/>
</dbReference>
<dbReference type="SUPFAM" id="SSF52540">
    <property type="entry name" value="P-loop containing nucleoside triphosphate hydrolases"/>
    <property type="match status" value="2"/>
</dbReference>
<evidence type="ECO:0000313" key="6">
    <source>
        <dbReference type="EMBL" id="MFC4631591.1"/>
    </source>
</evidence>
<dbReference type="PANTHER" id="PTHR22683">
    <property type="entry name" value="SPORULATION PROTEIN RELATED"/>
    <property type="match status" value="1"/>
</dbReference>
<dbReference type="Pfam" id="PF01580">
    <property type="entry name" value="FtsK_SpoIIIE"/>
    <property type="match status" value="1"/>
</dbReference>
<feature type="region of interest" description="Disordered" evidence="4">
    <location>
        <begin position="706"/>
        <end position="742"/>
    </location>
</feature>
<dbReference type="InterPro" id="IPR002543">
    <property type="entry name" value="FtsK_dom"/>
</dbReference>
<feature type="region of interest" description="Disordered" evidence="4">
    <location>
        <begin position="762"/>
        <end position="787"/>
    </location>
</feature>
<gene>
    <name evidence="6" type="ORF">ACFO6V_25335</name>
</gene>
<dbReference type="Proteomes" id="UP001596011">
    <property type="component" value="Unassembled WGS sequence"/>
</dbReference>
<dbReference type="InterPro" id="IPR003593">
    <property type="entry name" value="AAA+_ATPase"/>
</dbReference>
<dbReference type="InterPro" id="IPR027417">
    <property type="entry name" value="P-loop_NTPase"/>
</dbReference>
<name>A0ABV9HQW8_9MICO</name>
<evidence type="ECO:0000259" key="5">
    <source>
        <dbReference type="PROSITE" id="PS50901"/>
    </source>
</evidence>
<keyword evidence="2 3" id="KW-0067">ATP-binding</keyword>
<comment type="caution">
    <text evidence="6">The sequence shown here is derived from an EMBL/GenBank/DDBJ whole genome shotgun (WGS) entry which is preliminary data.</text>
</comment>
<dbReference type="RefSeq" id="WP_377141081.1">
    <property type="nucleotide sequence ID" value="NZ_JBHSFI010000008.1"/>
</dbReference>
<feature type="binding site" evidence="3">
    <location>
        <begin position="488"/>
        <end position="495"/>
    </location>
    <ligand>
        <name>ATP</name>
        <dbReference type="ChEBI" id="CHEBI:30616"/>
    </ligand>
</feature>
<proteinExistence type="predicted"/>
<keyword evidence="1 3" id="KW-0547">Nucleotide-binding</keyword>
<accession>A0ABV9HQW8</accession>
<evidence type="ECO:0000256" key="1">
    <source>
        <dbReference type="ARBA" id="ARBA00022741"/>
    </source>
</evidence>
<dbReference type="InterPro" id="IPR050206">
    <property type="entry name" value="FtsK/SpoIIIE/SftA"/>
</dbReference>
<evidence type="ECO:0000256" key="2">
    <source>
        <dbReference type="ARBA" id="ARBA00022840"/>
    </source>
</evidence>
<evidence type="ECO:0000256" key="4">
    <source>
        <dbReference type="SAM" id="MobiDB-lite"/>
    </source>
</evidence>
<feature type="compositionally biased region" description="Low complexity" evidence="4">
    <location>
        <begin position="991"/>
        <end position="1000"/>
    </location>
</feature>